<organism evidence="9">
    <name type="scientific">marine sediment metagenome</name>
    <dbReference type="NCBI Taxonomy" id="412755"/>
    <lineage>
        <taxon>unclassified sequences</taxon>
        <taxon>metagenomes</taxon>
        <taxon>ecological metagenomes</taxon>
    </lineage>
</organism>
<dbReference type="InterPro" id="IPR004563">
    <property type="entry name" value="Apolipo_AcylTrfase"/>
</dbReference>
<accession>X1RX25</accession>
<proteinExistence type="predicted"/>
<comment type="caution">
    <text evidence="9">The sequence shown here is derived from an EMBL/GenBank/DDBJ whole genome shotgun (WGS) entry which is preliminary data.</text>
</comment>
<keyword evidence="6" id="KW-0472">Membrane</keyword>
<evidence type="ECO:0000313" key="9">
    <source>
        <dbReference type="EMBL" id="GAI85228.1"/>
    </source>
</evidence>
<name>X1RX25_9ZZZZ</name>
<evidence type="ECO:0000256" key="3">
    <source>
        <dbReference type="ARBA" id="ARBA00022679"/>
    </source>
</evidence>
<reference evidence="9" key="1">
    <citation type="journal article" date="2014" name="Front. Microbiol.">
        <title>High frequency of phylogenetically diverse reductive dehalogenase-homologous genes in deep subseafloor sedimentary metagenomes.</title>
        <authorList>
            <person name="Kawai M."/>
            <person name="Futagami T."/>
            <person name="Toyoda A."/>
            <person name="Takaki Y."/>
            <person name="Nishi S."/>
            <person name="Hori S."/>
            <person name="Arai W."/>
            <person name="Tsubouchi T."/>
            <person name="Morono Y."/>
            <person name="Uchiyama I."/>
            <person name="Ito T."/>
            <person name="Fujiyama A."/>
            <person name="Inagaki F."/>
            <person name="Takami H."/>
        </authorList>
    </citation>
    <scope>NUCLEOTIDE SEQUENCE</scope>
    <source>
        <strain evidence="9">Expedition CK06-06</strain>
    </source>
</reference>
<protein>
    <recommendedName>
        <fullName evidence="8">CN hydrolase domain-containing protein</fullName>
    </recommendedName>
</protein>
<evidence type="ECO:0000256" key="7">
    <source>
        <dbReference type="ARBA" id="ARBA00023315"/>
    </source>
</evidence>
<dbReference type="InterPro" id="IPR003010">
    <property type="entry name" value="C-N_Hydrolase"/>
</dbReference>
<keyword evidence="5" id="KW-1133">Transmembrane helix</keyword>
<dbReference type="PROSITE" id="PS50263">
    <property type="entry name" value="CN_HYDROLASE"/>
    <property type="match status" value="1"/>
</dbReference>
<comment type="subcellular location">
    <subcellularLocation>
        <location evidence="1">Cell membrane</location>
        <topology evidence="1">Multi-pass membrane protein</topology>
    </subcellularLocation>
</comment>
<evidence type="ECO:0000259" key="8">
    <source>
        <dbReference type="PROSITE" id="PS50263"/>
    </source>
</evidence>
<dbReference type="CDD" id="cd07571">
    <property type="entry name" value="ALP_N-acyl_transferase"/>
    <property type="match status" value="1"/>
</dbReference>
<feature type="non-terminal residue" evidence="9">
    <location>
        <position position="144"/>
    </location>
</feature>
<feature type="domain" description="CN hydrolase" evidence="8">
    <location>
        <begin position="1"/>
        <end position="118"/>
    </location>
</feature>
<dbReference type="Pfam" id="PF00795">
    <property type="entry name" value="CN_hydrolase"/>
    <property type="match status" value="1"/>
</dbReference>
<evidence type="ECO:0000256" key="2">
    <source>
        <dbReference type="ARBA" id="ARBA00022475"/>
    </source>
</evidence>
<evidence type="ECO:0000256" key="1">
    <source>
        <dbReference type="ARBA" id="ARBA00004651"/>
    </source>
</evidence>
<dbReference type="SUPFAM" id="SSF56317">
    <property type="entry name" value="Carbon-nitrogen hydrolase"/>
    <property type="match status" value="1"/>
</dbReference>
<dbReference type="GO" id="GO:0042158">
    <property type="term" value="P:lipoprotein biosynthetic process"/>
    <property type="evidence" value="ECO:0007669"/>
    <property type="project" value="InterPro"/>
</dbReference>
<sequence>MTHAIGEVTPGTQHTLHSYKGIKFGSPICYEIIFPNLVRKFVKKGANFLVTITNDGWYGKSSAPYQHFSIAALRAVENRRYLLRAATTGISGIIDPYGRILSKSELMSKTYLTGNITPSQALTFYTKYGDILPFGSLTLTAIFL</sequence>
<evidence type="ECO:0000256" key="5">
    <source>
        <dbReference type="ARBA" id="ARBA00022989"/>
    </source>
</evidence>
<keyword evidence="2" id="KW-1003">Cell membrane</keyword>
<dbReference type="EMBL" id="BARW01006004">
    <property type="protein sequence ID" value="GAI85228.1"/>
    <property type="molecule type" value="Genomic_DNA"/>
</dbReference>
<dbReference type="Gene3D" id="3.60.110.10">
    <property type="entry name" value="Carbon-nitrogen hydrolase"/>
    <property type="match status" value="1"/>
</dbReference>
<dbReference type="InterPro" id="IPR036526">
    <property type="entry name" value="C-N_Hydrolase_sf"/>
</dbReference>
<dbReference type="PANTHER" id="PTHR38686:SF1">
    <property type="entry name" value="APOLIPOPROTEIN N-ACYLTRANSFERASE"/>
    <property type="match status" value="1"/>
</dbReference>
<dbReference type="GO" id="GO:0005886">
    <property type="term" value="C:plasma membrane"/>
    <property type="evidence" value="ECO:0007669"/>
    <property type="project" value="UniProtKB-SubCell"/>
</dbReference>
<gene>
    <name evidence="9" type="ORF">S12H4_12551</name>
</gene>
<evidence type="ECO:0000256" key="4">
    <source>
        <dbReference type="ARBA" id="ARBA00022692"/>
    </source>
</evidence>
<dbReference type="PANTHER" id="PTHR38686">
    <property type="entry name" value="APOLIPOPROTEIN N-ACYLTRANSFERASE"/>
    <property type="match status" value="1"/>
</dbReference>
<keyword evidence="3" id="KW-0808">Transferase</keyword>
<keyword evidence="4" id="KW-0812">Transmembrane</keyword>
<keyword evidence="7" id="KW-0012">Acyltransferase</keyword>
<dbReference type="AlphaFoldDB" id="X1RX25"/>
<dbReference type="GO" id="GO:0016410">
    <property type="term" value="F:N-acyltransferase activity"/>
    <property type="evidence" value="ECO:0007669"/>
    <property type="project" value="InterPro"/>
</dbReference>
<evidence type="ECO:0000256" key="6">
    <source>
        <dbReference type="ARBA" id="ARBA00023136"/>
    </source>
</evidence>